<dbReference type="RefSeq" id="WP_096896066.1">
    <property type="nucleotide sequence ID" value="NZ_BAOS01000038.1"/>
</dbReference>
<dbReference type="SUPFAM" id="SSF88723">
    <property type="entry name" value="PIN domain-like"/>
    <property type="match status" value="1"/>
</dbReference>
<accession>A0A286U3F9</accession>
<evidence type="ECO:0008006" key="3">
    <source>
        <dbReference type="Google" id="ProtNLM"/>
    </source>
</evidence>
<organism evidence="1 2">
    <name type="scientific">Candidatus Scalindua japonica</name>
    <dbReference type="NCBI Taxonomy" id="1284222"/>
    <lineage>
        <taxon>Bacteria</taxon>
        <taxon>Pseudomonadati</taxon>
        <taxon>Planctomycetota</taxon>
        <taxon>Candidatus Brocadiia</taxon>
        <taxon>Candidatus Brocadiales</taxon>
        <taxon>Candidatus Scalinduaceae</taxon>
        <taxon>Candidatus Scalindua</taxon>
    </lineage>
</organism>
<sequence>MKIQRIYIDTSVIGGCFDTEFEKWSNGLITDFNNGIYIPVLSEITTIEINKAPEFVKLKYTETLELLQSYKAQNILGEKFRNDLLHIALATVSEVDILVSWNFKHIVHFDKIMLFNAVNIELGFKPLNIFSPREVTTYEQD</sequence>
<protein>
    <recommendedName>
        <fullName evidence="3">PIN domain protein</fullName>
    </recommendedName>
</protein>
<dbReference type="AlphaFoldDB" id="A0A286U3F9"/>
<dbReference type="OrthoDB" id="9799824at2"/>
<dbReference type="Proteomes" id="UP000218542">
    <property type="component" value="Unassembled WGS sequence"/>
</dbReference>
<comment type="caution">
    <text evidence="1">The sequence shown here is derived from an EMBL/GenBank/DDBJ whole genome shotgun (WGS) entry which is preliminary data.</text>
</comment>
<name>A0A286U3F9_9BACT</name>
<evidence type="ECO:0000313" key="1">
    <source>
        <dbReference type="EMBL" id="GAX62673.1"/>
    </source>
</evidence>
<dbReference type="EMBL" id="BAOS01000038">
    <property type="protein sequence ID" value="GAX62673.1"/>
    <property type="molecule type" value="Genomic_DNA"/>
</dbReference>
<proteinExistence type="predicted"/>
<reference evidence="2" key="1">
    <citation type="journal article" date="2017" name="Environ. Microbiol. Rep.">
        <title>Genetic Diversity of Marine Anaerobic Ammonium-Oxidizing Bacteria as Revealed by Genomic and Proteomic Analyses of 'Candidatus Scalindua japonica'.</title>
        <authorList>
            <person name="Oshiki M."/>
            <person name="Mizuto K."/>
            <person name="Kimura Z."/>
            <person name="Kindaichi T."/>
            <person name="Satoh H."/>
            <person name="Okabe S."/>
        </authorList>
    </citation>
    <scope>NUCLEOTIDE SEQUENCE [LARGE SCALE GENOMIC DNA]</scope>
    <source>
        <strain evidence="2">husup-a2</strain>
    </source>
</reference>
<gene>
    <name evidence="1" type="ORF">SCALIN_C38_0036</name>
</gene>
<dbReference type="InterPro" id="IPR029060">
    <property type="entry name" value="PIN-like_dom_sf"/>
</dbReference>
<keyword evidence="2" id="KW-1185">Reference proteome</keyword>
<evidence type="ECO:0000313" key="2">
    <source>
        <dbReference type="Proteomes" id="UP000218542"/>
    </source>
</evidence>